<reference evidence="2" key="1">
    <citation type="submission" date="2020-08" db="EMBL/GenBank/DDBJ databases">
        <title>Multicomponent nature underlies the extraordinary mechanical properties of spider dragline silk.</title>
        <authorList>
            <person name="Kono N."/>
            <person name="Nakamura H."/>
            <person name="Mori M."/>
            <person name="Yoshida Y."/>
            <person name="Ohtoshi R."/>
            <person name="Malay A.D."/>
            <person name="Moran D.A.P."/>
            <person name="Tomita M."/>
            <person name="Numata K."/>
            <person name="Arakawa K."/>
        </authorList>
    </citation>
    <scope>NUCLEOTIDE SEQUENCE</scope>
</reference>
<keyword evidence="1" id="KW-1133">Transmembrane helix</keyword>
<comment type="caution">
    <text evidence="2">The sequence shown here is derived from an EMBL/GenBank/DDBJ whole genome shotgun (WGS) entry which is preliminary data.</text>
</comment>
<keyword evidence="1" id="KW-0472">Membrane</keyword>
<dbReference type="Proteomes" id="UP000887013">
    <property type="component" value="Unassembled WGS sequence"/>
</dbReference>
<proteinExistence type="predicted"/>
<organism evidence="2 3">
    <name type="scientific">Nephila pilipes</name>
    <name type="common">Giant wood spider</name>
    <name type="synonym">Nephila maculata</name>
    <dbReference type="NCBI Taxonomy" id="299642"/>
    <lineage>
        <taxon>Eukaryota</taxon>
        <taxon>Metazoa</taxon>
        <taxon>Ecdysozoa</taxon>
        <taxon>Arthropoda</taxon>
        <taxon>Chelicerata</taxon>
        <taxon>Arachnida</taxon>
        <taxon>Araneae</taxon>
        <taxon>Araneomorphae</taxon>
        <taxon>Entelegynae</taxon>
        <taxon>Araneoidea</taxon>
        <taxon>Nephilidae</taxon>
        <taxon>Nephila</taxon>
    </lineage>
</organism>
<keyword evidence="1" id="KW-0812">Transmembrane</keyword>
<keyword evidence="3" id="KW-1185">Reference proteome</keyword>
<gene>
    <name evidence="2" type="ORF">NPIL_206911</name>
</gene>
<accession>A0A8X6TAJ9</accession>
<evidence type="ECO:0000256" key="1">
    <source>
        <dbReference type="SAM" id="Phobius"/>
    </source>
</evidence>
<protein>
    <submittedName>
        <fullName evidence="2">Uncharacterized protein</fullName>
    </submittedName>
</protein>
<feature type="transmembrane region" description="Helical" evidence="1">
    <location>
        <begin position="44"/>
        <end position="71"/>
    </location>
</feature>
<dbReference type="EMBL" id="BMAW01053903">
    <property type="protein sequence ID" value="GFS93412.1"/>
    <property type="molecule type" value="Genomic_DNA"/>
</dbReference>
<evidence type="ECO:0000313" key="3">
    <source>
        <dbReference type="Proteomes" id="UP000887013"/>
    </source>
</evidence>
<evidence type="ECO:0000313" key="2">
    <source>
        <dbReference type="EMBL" id="GFS93412.1"/>
    </source>
</evidence>
<name>A0A8X6TAJ9_NEPPI</name>
<dbReference type="AlphaFoldDB" id="A0A8X6TAJ9"/>
<sequence length="122" mass="13623">MPKAFNSGGTRANSFCKLVHSVSSCSKHSVPIPPRSVSNARQQFFVRFSCVTMATAMFFLLNGMHLLTVIWQQPYSVDWLLKISLPTPADSGSGRMAEKIVWQYLFLGETKCVAGVFMHFES</sequence>